<comment type="subcellular location">
    <subcellularLocation>
        <location evidence="2">Nucleus</location>
    </subcellularLocation>
</comment>
<dbReference type="Gene3D" id="2.60.120.590">
    <property type="entry name" value="Alpha-ketoglutarate-dependent dioxygenase AlkB-like"/>
    <property type="match status" value="1"/>
</dbReference>
<evidence type="ECO:0000313" key="10">
    <source>
        <dbReference type="Proteomes" id="UP000515163"/>
    </source>
</evidence>
<keyword evidence="8" id="KW-0539">Nucleus</keyword>
<evidence type="ECO:0000256" key="5">
    <source>
        <dbReference type="ARBA" id="ARBA00022964"/>
    </source>
</evidence>
<name>A0A6P8H9G0_ACTTE</name>
<dbReference type="FunCoup" id="A0A6P8H9G0">
    <property type="interactions" value="694"/>
</dbReference>
<dbReference type="Pfam" id="PF13532">
    <property type="entry name" value="2OG-FeII_Oxy_2"/>
    <property type="match status" value="1"/>
</dbReference>
<dbReference type="RefSeq" id="XP_031549110.1">
    <property type="nucleotide sequence ID" value="XM_031693250.1"/>
</dbReference>
<dbReference type="AlphaFoldDB" id="A0A6P8H9G0"/>
<dbReference type="SUPFAM" id="SSF51197">
    <property type="entry name" value="Clavaminate synthase-like"/>
    <property type="match status" value="1"/>
</dbReference>
<dbReference type="PANTHER" id="PTHR46030:SF1">
    <property type="entry name" value="ALPHA-KETOGLUTARATE-DEPENDENT DIOXYGENASE ALKB HOMOLOG 6"/>
    <property type="match status" value="1"/>
</dbReference>
<dbReference type="GO" id="GO:0005634">
    <property type="term" value="C:nucleus"/>
    <property type="evidence" value="ECO:0007669"/>
    <property type="project" value="UniProtKB-SubCell"/>
</dbReference>
<evidence type="ECO:0000313" key="11">
    <source>
        <dbReference type="RefSeq" id="XP_031549110.1"/>
    </source>
</evidence>
<gene>
    <name evidence="11" type="primary">LOC116286685</name>
</gene>
<evidence type="ECO:0000256" key="3">
    <source>
        <dbReference type="ARBA" id="ARBA00007879"/>
    </source>
</evidence>
<evidence type="ECO:0000256" key="6">
    <source>
        <dbReference type="ARBA" id="ARBA00023002"/>
    </source>
</evidence>
<protein>
    <submittedName>
        <fullName evidence="11">Alpha-ketoglutarate-dependent dioxygenase alkB homolog 6-like</fullName>
    </submittedName>
</protein>
<dbReference type="InterPro" id="IPR027450">
    <property type="entry name" value="AlkB-like"/>
</dbReference>
<accession>A0A6P8H9G0</accession>
<evidence type="ECO:0000256" key="2">
    <source>
        <dbReference type="ARBA" id="ARBA00004123"/>
    </source>
</evidence>
<dbReference type="InterPro" id="IPR032862">
    <property type="entry name" value="ALKBH6"/>
</dbReference>
<evidence type="ECO:0000256" key="4">
    <source>
        <dbReference type="ARBA" id="ARBA00022723"/>
    </source>
</evidence>
<dbReference type="OrthoDB" id="412814at2759"/>
<dbReference type="GO" id="GO:0046872">
    <property type="term" value="F:metal ion binding"/>
    <property type="evidence" value="ECO:0007669"/>
    <property type="project" value="UniProtKB-KW"/>
</dbReference>
<keyword evidence="6" id="KW-0560">Oxidoreductase</keyword>
<feature type="domain" description="Fe2OG dioxygenase" evidence="9">
    <location>
        <begin position="97"/>
        <end position="234"/>
    </location>
</feature>
<proteinExistence type="inferred from homology"/>
<comment type="similarity">
    <text evidence="3">Belongs to the alkB family.</text>
</comment>
<dbReference type="GeneID" id="116286685"/>
<keyword evidence="4" id="KW-0479">Metal-binding</keyword>
<organism evidence="10 11">
    <name type="scientific">Actinia tenebrosa</name>
    <name type="common">Australian red waratah sea anemone</name>
    <dbReference type="NCBI Taxonomy" id="6105"/>
    <lineage>
        <taxon>Eukaryota</taxon>
        <taxon>Metazoa</taxon>
        <taxon>Cnidaria</taxon>
        <taxon>Anthozoa</taxon>
        <taxon>Hexacorallia</taxon>
        <taxon>Actiniaria</taxon>
        <taxon>Actiniidae</taxon>
        <taxon>Actinia</taxon>
    </lineage>
</organism>
<comment type="cofactor">
    <cofactor evidence="1">
        <name>Fe(2+)</name>
        <dbReference type="ChEBI" id="CHEBI:29033"/>
    </cofactor>
</comment>
<keyword evidence="10" id="KW-1185">Reference proteome</keyword>
<dbReference type="InterPro" id="IPR005123">
    <property type="entry name" value="Oxoglu/Fe-dep_dioxygenase_dom"/>
</dbReference>
<dbReference type="InParanoid" id="A0A6P8H9G0"/>
<reference evidence="11" key="1">
    <citation type="submission" date="2025-08" db="UniProtKB">
        <authorList>
            <consortium name="RefSeq"/>
        </authorList>
    </citation>
    <scope>IDENTIFICATION</scope>
    <source>
        <tissue evidence="11">Tentacle</tissue>
    </source>
</reference>
<dbReference type="PANTHER" id="PTHR46030">
    <property type="entry name" value="ALPHA-KETOGLUTARATE-DEPENDENT DIOXYGENASE ALKB HOMOLOG 6"/>
    <property type="match status" value="1"/>
</dbReference>
<keyword evidence="5" id="KW-0223">Dioxygenase</keyword>
<keyword evidence="7" id="KW-0408">Iron</keyword>
<evidence type="ECO:0000256" key="7">
    <source>
        <dbReference type="ARBA" id="ARBA00023004"/>
    </source>
</evidence>
<dbReference type="KEGG" id="aten:116286685"/>
<dbReference type="InterPro" id="IPR037151">
    <property type="entry name" value="AlkB-like_sf"/>
</dbReference>
<evidence type="ECO:0000256" key="8">
    <source>
        <dbReference type="ARBA" id="ARBA00023242"/>
    </source>
</evidence>
<dbReference type="PROSITE" id="PS51471">
    <property type="entry name" value="FE2OG_OXY"/>
    <property type="match status" value="1"/>
</dbReference>
<dbReference type="Proteomes" id="UP000515163">
    <property type="component" value="Unplaced"/>
</dbReference>
<sequence length="245" mass="27758">MATGCSSLSTDLSAFRVEKAPDSVYYMPNFITTSEEGDLLREVYAAPKPKWTSLSGRRLQNWGGLPHPKGMIQEELPQWLKKYAVQLGSLCVFEKKIPNHVLVNEYEPGQGIMPHEDGPLFHPVVSTINLGSHTVLDFYTHVREKDDSQEIIQQDGSTETNSSMNARHVMSLLLEPRSLLILTGDLYKNYLHGIEEKKYDSIDNRIKNLELCQAKLGQTIERSTRISLTIRHVPKTLKLKLKIGK</sequence>
<dbReference type="GO" id="GO:0051213">
    <property type="term" value="F:dioxygenase activity"/>
    <property type="evidence" value="ECO:0007669"/>
    <property type="project" value="UniProtKB-KW"/>
</dbReference>
<evidence type="ECO:0000259" key="9">
    <source>
        <dbReference type="PROSITE" id="PS51471"/>
    </source>
</evidence>
<evidence type="ECO:0000256" key="1">
    <source>
        <dbReference type="ARBA" id="ARBA00001954"/>
    </source>
</evidence>